<dbReference type="InterPro" id="IPR029058">
    <property type="entry name" value="AB_hydrolase_fold"/>
</dbReference>
<dbReference type="RefSeq" id="WP_353864807.1">
    <property type="nucleotide sequence ID" value="NZ_CP088295.1"/>
</dbReference>
<dbReference type="Proteomes" id="UP001058860">
    <property type="component" value="Chromosome"/>
</dbReference>
<evidence type="ECO:0000259" key="2">
    <source>
        <dbReference type="Pfam" id="PF07859"/>
    </source>
</evidence>
<feature type="chain" id="PRO_5046800685" evidence="1">
    <location>
        <begin position="27"/>
        <end position="311"/>
    </location>
</feature>
<gene>
    <name evidence="3" type="ORF">LRS13_01970</name>
</gene>
<keyword evidence="4" id="KW-1185">Reference proteome</keyword>
<keyword evidence="3" id="KW-0378">Hydrolase</keyword>
<keyword evidence="1" id="KW-0732">Signal</keyword>
<proteinExistence type="predicted"/>
<dbReference type="Gene3D" id="3.40.50.1820">
    <property type="entry name" value="alpha/beta hydrolase"/>
    <property type="match status" value="1"/>
</dbReference>
<reference evidence="4" key="1">
    <citation type="submission" date="2021-11" db="EMBL/GenBank/DDBJ databases">
        <title>Cultivation dependent microbiological survey of springs from the worlds oldest radium mine currently devoted to the extraction of radon-saturated water.</title>
        <authorList>
            <person name="Kapinusova G."/>
            <person name="Smrhova T."/>
            <person name="Strejcek M."/>
            <person name="Suman J."/>
            <person name="Jani K."/>
            <person name="Pajer P."/>
            <person name="Uhlik O."/>
        </authorList>
    </citation>
    <scope>NUCLEOTIDE SEQUENCE [LARGE SCALE GENOMIC DNA]</scope>
    <source>
        <strain evidence="4">J379</strain>
    </source>
</reference>
<dbReference type="InterPro" id="IPR013094">
    <property type="entry name" value="AB_hydrolase_3"/>
</dbReference>
<dbReference type="Pfam" id="PF07859">
    <property type="entry name" value="Abhydrolase_3"/>
    <property type="match status" value="1"/>
</dbReference>
<evidence type="ECO:0000313" key="3">
    <source>
        <dbReference type="EMBL" id="UUY04323.1"/>
    </source>
</evidence>
<sequence length="311" mass="32745">MRRVRWFAAALGTGVAIMLVSGGVAAAAPCISGTANNVPNAPNVGGGSVAGQQVTVGTQQLCEWRDVKYGRRNHKLNGTLDRGALKAVAYRRLTLPDGSPDTSTAPRRVLIALHGGGFTTGRGNYAHMERWAKWAALQGWVGITAEYNLAPQGAWNDPFRPGNAVGYAKYAAEATRNVQTLVRYLREYGPAAGIDVSKITVMGESAGGVTAIAVGTRPNEAGNPAYVPEAGDAGVPAGAAGDLKIRGFENHSSKIHKVVGVVASECFPARSSTNPNGWIDGQVGFWFPIFGVKVRYAMRFGECPVPAPLSR</sequence>
<evidence type="ECO:0000256" key="1">
    <source>
        <dbReference type="SAM" id="SignalP"/>
    </source>
</evidence>
<feature type="signal peptide" evidence="1">
    <location>
        <begin position="1"/>
        <end position="26"/>
    </location>
</feature>
<name>A0ABY5PI39_9ACTN</name>
<dbReference type="SUPFAM" id="SSF53474">
    <property type="entry name" value="alpha/beta-Hydrolases"/>
    <property type="match status" value="1"/>
</dbReference>
<protein>
    <submittedName>
        <fullName evidence="3">Alpha/beta hydrolase</fullName>
    </submittedName>
</protein>
<accession>A0ABY5PI39</accession>
<feature type="domain" description="Alpha/beta hydrolase fold-3" evidence="2">
    <location>
        <begin position="111"/>
        <end position="224"/>
    </location>
</feature>
<dbReference type="GO" id="GO:0016787">
    <property type="term" value="F:hydrolase activity"/>
    <property type="evidence" value="ECO:0007669"/>
    <property type="project" value="UniProtKB-KW"/>
</dbReference>
<dbReference type="EMBL" id="CP088295">
    <property type="protein sequence ID" value="UUY04323.1"/>
    <property type="molecule type" value="Genomic_DNA"/>
</dbReference>
<evidence type="ECO:0000313" key="4">
    <source>
        <dbReference type="Proteomes" id="UP001058860"/>
    </source>
</evidence>
<organism evidence="3 4">
    <name type="scientific">Svornostia abyssi</name>
    <dbReference type="NCBI Taxonomy" id="2898438"/>
    <lineage>
        <taxon>Bacteria</taxon>
        <taxon>Bacillati</taxon>
        <taxon>Actinomycetota</taxon>
        <taxon>Thermoleophilia</taxon>
        <taxon>Solirubrobacterales</taxon>
        <taxon>Baekduiaceae</taxon>
        <taxon>Svornostia</taxon>
    </lineage>
</organism>